<comment type="caution">
    <text evidence="1">The sequence shown here is derived from an EMBL/GenBank/DDBJ whole genome shotgun (WGS) entry which is preliminary data.</text>
</comment>
<evidence type="ECO:0000313" key="1">
    <source>
        <dbReference type="EMBL" id="KKN38314.1"/>
    </source>
</evidence>
<dbReference type="EMBL" id="LAZR01001838">
    <property type="protein sequence ID" value="KKN38314.1"/>
    <property type="molecule type" value="Genomic_DNA"/>
</dbReference>
<organism evidence="1">
    <name type="scientific">marine sediment metagenome</name>
    <dbReference type="NCBI Taxonomy" id="412755"/>
    <lineage>
        <taxon>unclassified sequences</taxon>
        <taxon>metagenomes</taxon>
        <taxon>ecological metagenomes</taxon>
    </lineage>
</organism>
<sequence>MSIAAVGKTAREIAAKLALWQLWEYASYRYKSDRNNLKYGWGVTFAEPMPIAPTFTIDHDGMKYNVYLDDFAEDVPSFLARIRIVQLQPGNQFELRALDFASLQRVTGHRFRATAERLLRAMGVHVHDPPKDQKPPWQPRSE</sequence>
<proteinExistence type="predicted"/>
<accession>A0A0F9Q789</accession>
<dbReference type="AlphaFoldDB" id="A0A0F9Q789"/>
<name>A0A0F9Q789_9ZZZZ</name>
<reference evidence="1" key="1">
    <citation type="journal article" date="2015" name="Nature">
        <title>Complex archaea that bridge the gap between prokaryotes and eukaryotes.</title>
        <authorList>
            <person name="Spang A."/>
            <person name="Saw J.H."/>
            <person name="Jorgensen S.L."/>
            <person name="Zaremba-Niedzwiedzka K."/>
            <person name="Martijn J."/>
            <person name="Lind A.E."/>
            <person name="van Eijk R."/>
            <person name="Schleper C."/>
            <person name="Guy L."/>
            <person name="Ettema T.J."/>
        </authorList>
    </citation>
    <scope>NUCLEOTIDE SEQUENCE</scope>
</reference>
<protein>
    <submittedName>
        <fullName evidence="1">Uncharacterized protein</fullName>
    </submittedName>
</protein>
<gene>
    <name evidence="1" type="ORF">LCGC14_0754590</name>
</gene>